<dbReference type="AlphaFoldDB" id="A0A379QNF0"/>
<organism evidence="1 2">
    <name type="scientific">Salmonella enterica</name>
    <name type="common">Salmonella choleraesuis</name>
    <dbReference type="NCBI Taxonomy" id="28901"/>
    <lineage>
        <taxon>Bacteria</taxon>
        <taxon>Pseudomonadati</taxon>
        <taxon>Pseudomonadota</taxon>
        <taxon>Gammaproteobacteria</taxon>
        <taxon>Enterobacterales</taxon>
        <taxon>Enterobacteriaceae</taxon>
        <taxon>Salmonella</taxon>
    </lineage>
</organism>
<dbReference type="EMBL" id="UGWP01000004">
    <property type="protein sequence ID" value="SUF57552.1"/>
    <property type="molecule type" value="Genomic_DNA"/>
</dbReference>
<dbReference type="Gene3D" id="1.10.3600.10">
    <property type="entry name" value="Putative bacterial toxin ydaT"/>
    <property type="match status" value="1"/>
</dbReference>
<protein>
    <submittedName>
        <fullName evidence="1">Protein of uncharacterized function (DUF1019)</fullName>
    </submittedName>
</protein>
<proteinExistence type="predicted"/>
<name>A0A379QNF0_SALER</name>
<sequence>MKISPPIDAVATELELWALAAGWKTVGALVAGEYHARCGGQLLPVPDNSDGLRNAAQRLQRVFRGFDGPRYSLEAEALKPFVLAAMPAEMRVRLESPGNPTLLAAVAAKEGIEAVNAVNLGAAPASALQEINEAIEAFAAMRSVVERAIAVGRPLWGGYA</sequence>
<reference evidence="1 2" key="1">
    <citation type="submission" date="2018-06" db="EMBL/GenBank/DDBJ databases">
        <authorList>
            <consortium name="Pathogen Informatics"/>
            <person name="Doyle S."/>
        </authorList>
    </citation>
    <scope>NUCLEOTIDE SEQUENCE [LARGE SCALE GENOMIC DNA]</scope>
    <source>
        <strain evidence="1 2">NCTC10252</strain>
    </source>
</reference>
<dbReference type="InterPro" id="IPR009364">
    <property type="entry name" value="YdaT-like"/>
</dbReference>
<dbReference type="Proteomes" id="UP000254597">
    <property type="component" value="Unassembled WGS sequence"/>
</dbReference>
<gene>
    <name evidence="1" type="ORF">NCTC10252_02821</name>
</gene>
<dbReference type="InterPro" id="IPR037042">
    <property type="entry name" value="YdaT-like_sf"/>
</dbReference>
<accession>A0A379QNF0</accession>
<dbReference type="Pfam" id="PF06254">
    <property type="entry name" value="YdaT_toxin"/>
    <property type="match status" value="1"/>
</dbReference>
<evidence type="ECO:0000313" key="2">
    <source>
        <dbReference type="Proteomes" id="UP000254597"/>
    </source>
</evidence>
<evidence type="ECO:0000313" key="1">
    <source>
        <dbReference type="EMBL" id="SUF57552.1"/>
    </source>
</evidence>